<evidence type="ECO:0000313" key="1">
    <source>
        <dbReference type="EMBL" id="MBW95428.1"/>
    </source>
</evidence>
<protein>
    <submittedName>
        <fullName evidence="1">Uncharacterized protein LOC8277240 isoform X1</fullName>
    </submittedName>
</protein>
<name>A0A2P2JPP4_RHIMU</name>
<dbReference type="EMBL" id="GGEC01014945">
    <property type="protein sequence ID" value="MBW95428.1"/>
    <property type="molecule type" value="Transcribed_RNA"/>
</dbReference>
<reference evidence="1" key="1">
    <citation type="submission" date="2018-02" db="EMBL/GenBank/DDBJ databases">
        <title>Rhizophora mucronata_Transcriptome.</title>
        <authorList>
            <person name="Meera S.P."/>
            <person name="Sreeshan A."/>
            <person name="Augustine A."/>
        </authorList>
    </citation>
    <scope>NUCLEOTIDE SEQUENCE</scope>
    <source>
        <tissue evidence="1">Leaf</tissue>
    </source>
</reference>
<organism evidence="1">
    <name type="scientific">Rhizophora mucronata</name>
    <name type="common">Asiatic mangrove</name>
    <dbReference type="NCBI Taxonomy" id="61149"/>
    <lineage>
        <taxon>Eukaryota</taxon>
        <taxon>Viridiplantae</taxon>
        <taxon>Streptophyta</taxon>
        <taxon>Embryophyta</taxon>
        <taxon>Tracheophyta</taxon>
        <taxon>Spermatophyta</taxon>
        <taxon>Magnoliopsida</taxon>
        <taxon>eudicotyledons</taxon>
        <taxon>Gunneridae</taxon>
        <taxon>Pentapetalae</taxon>
        <taxon>rosids</taxon>
        <taxon>fabids</taxon>
        <taxon>Malpighiales</taxon>
        <taxon>Rhizophoraceae</taxon>
        <taxon>Rhizophora</taxon>
    </lineage>
</organism>
<sequence>MKRRDKRLLKEIGEFLKGDSYMYGPLFALRQVTARGCAKYIKRVTMEVSTSKLTRKNIESTVESPNITVEDQFSEDDVPEIGVAGDRAKLLCRETLKHVVYQTCRSSSVSGKGVPDSRMRKLLID</sequence>
<dbReference type="PANTHER" id="PTHR36811:SF2">
    <property type="entry name" value="OS08G0444440 PROTEIN"/>
    <property type="match status" value="1"/>
</dbReference>
<dbReference type="PANTHER" id="PTHR36811">
    <property type="entry name" value="OS08G0444440 PROTEIN"/>
    <property type="match status" value="1"/>
</dbReference>
<dbReference type="AlphaFoldDB" id="A0A2P2JPP4"/>
<accession>A0A2P2JPP4</accession>
<proteinExistence type="predicted"/>